<evidence type="ECO:0000313" key="8">
    <source>
        <dbReference type="Proteomes" id="UP001172684"/>
    </source>
</evidence>
<evidence type="ECO:0000256" key="4">
    <source>
        <dbReference type="ARBA" id="ARBA00022835"/>
    </source>
</evidence>
<gene>
    <name evidence="7" type="primary">RRP46</name>
    <name evidence="7" type="ORF">H2201_007751</name>
</gene>
<dbReference type="InterPro" id="IPR001247">
    <property type="entry name" value="ExoRNase_PH_dom1"/>
</dbReference>
<dbReference type="InterPro" id="IPR036345">
    <property type="entry name" value="ExoRNase_PH_dom2_sf"/>
</dbReference>
<keyword evidence="8" id="KW-1185">Reference proteome</keyword>
<keyword evidence="3" id="KW-0698">rRNA processing</keyword>
<evidence type="ECO:0000256" key="3">
    <source>
        <dbReference type="ARBA" id="ARBA00022552"/>
    </source>
</evidence>
<dbReference type="Proteomes" id="UP001172684">
    <property type="component" value="Unassembled WGS sequence"/>
</dbReference>
<dbReference type="InterPro" id="IPR020568">
    <property type="entry name" value="Ribosomal_Su5_D2-typ_SF"/>
</dbReference>
<dbReference type="SUPFAM" id="SSF55666">
    <property type="entry name" value="Ribonuclease PH domain 2-like"/>
    <property type="match status" value="1"/>
</dbReference>
<proteinExistence type="inferred from homology"/>
<dbReference type="CDD" id="cd11372">
    <property type="entry name" value="RNase_PH_RRP46"/>
    <property type="match status" value="1"/>
</dbReference>
<name>A0ABQ9NI13_9PEZI</name>
<feature type="domain" description="Exoribonuclease phosphorolytic" evidence="6">
    <location>
        <begin position="10"/>
        <end position="126"/>
    </location>
</feature>
<dbReference type="InterPro" id="IPR050080">
    <property type="entry name" value="RNase_PH"/>
</dbReference>
<evidence type="ECO:0000313" key="7">
    <source>
        <dbReference type="EMBL" id="KAJ9658544.1"/>
    </source>
</evidence>
<dbReference type="PANTHER" id="PTHR11953">
    <property type="entry name" value="EXOSOME COMPLEX COMPONENT"/>
    <property type="match status" value="1"/>
</dbReference>
<dbReference type="PANTHER" id="PTHR11953:SF1">
    <property type="entry name" value="EXOSOME COMPLEX COMPONENT RRP46"/>
    <property type="match status" value="1"/>
</dbReference>
<organism evidence="7 8">
    <name type="scientific">Coniosporium apollinis</name>
    <dbReference type="NCBI Taxonomy" id="61459"/>
    <lineage>
        <taxon>Eukaryota</taxon>
        <taxon>Fungi</taxon>
        <taxon>Dikarya</taxon>
        <taxon>Ascomycota</taxon>
        <taxon>Pezizomycotina</taxon>
        <taxon>Dothideomycetes</taxon>
        <taxon>Dothideomycetes incertae sedis</taxon>
        <taxon>Coniosporium</taxon>
    </lineage>
</organism>
<keyword evidence="5" id="KW-0539">Nucleus</keyword>
<sequence>MPARKTILNPLRRPDGSATHSQNGYTVIGAVNGPIEVQRRDEIPDEAAIEVNVRPATGVGSPKERHIEHILTALLRHIILTHDYPRTLIQLTLQILSVPATHSTLPSSSSLPILPALINTAYATLLAGSIRLSTTLTAVLVAVPKRSGKGEEKIMVVDPDPEEGGSELEAVAQKGSLHVFAFDGRGEAVLVHSEGKFEIEEWEQACEAARGVCIGISEDGADAMEVEGEKENMVEGLRELVKGEVEKESRWRGEG</sequence>
<evidence type="ECO:0000256" key="2">
    <source>
        <dbReference type="ARBA" id="ARBA00006678"/>
    </source>
</evidence>
<comment type="similarity">
    <text evidence="2">Belongs to the RNase PH family.</text>
</comment>
<accession>A0ABQ9NI13</accession>
<dbReference type="SUPFAM" id="SSF54211">
    <property type="entry name" value="Ribosomal protein S5 domain 2-like"/>
    <property type="match status" value="1"/>
</dbReference>
<dbReference type="EMBL" id="JAPDRL010000086">
    <property type="protein sequence ID" value="KAJ9658544.1"/>
    <property type="molecule type" value="Genomic_DNA"/>
</dbReference>
<comment type="subcellular location">
    <subcellularLocation>
        <location evidence="1">Nucleus</location>
    </subcellularLocation>
</comment>
<evidence type="ECO:0000259" key="6">
    <source>
        <dbReference type="Pfam" id="PF01138"/>
    </source>
</evidence>
<dbReference type="Gene3D" id="3.30.230.70">
    <property type="entry name" value="GHMP Kinase, N-terminal domain"/>
    <property type="match status" value="1"/>
</dbReference>
<reference evidence="7" key="1">
    <citation type="submission" date="2022-10" db="EMBL/GenBank/DDBJ databases">
        <title>Culturing micro-colonial fungi from biological soil crusts in the Mojave desert and describing Neophaeococcomyces mojavensis, and introducing the new genera and species Taxawa tesnikishii.</title>
        <authorList>
            <person name="Kurbessoian T."/>
            <person name="Stajich J.E."/>
        </authorList>
    </citation>
    <scope>NUCLEOTIDE SEQUENCE</scope>
    <source>
        <strain evidence="7">TK_1</strain>
    </source>
</reference>
<dbReference type="Pfam" id="PF01138">
    <property type="entry name" value="RNase_PH"/>
    <property type="match status" value="1"/>
</dbReference>
<evidence type="ECO:0000256" key="5">
    <source>
        <dbReference type="ARBA" id="ARBA00023242"/>
    </source>
</evidence>
<keyword evidence="4" id="KW-0271">Exosome</keyword>
<dbReference type="InterPro" id="IPR027408">
    <property type="entry name" value="PNPase/RNase_PH_dom_sf"/>
</dbReference>
<comment type="caution">
    <text evidence="7">The sequence shown here is derived from an EMBL/GenBank/DDBJ whole genome shotgun (WGS) entry which is preliminary data.</text>
</comment>
<evidence type="ECO:0000256" key="1">
    <source>
        <dbReference type="ARBA" id="ARBA00004123"/>
    </source>
</evidence>
<protein>
    <submittedName>
        <fullName evidence="7">Exosome non-catalytic core subunit rrp46</fullName>
    </submittedName>
</protein>